<organism evidence="1 2">
    <name type="scientific">Candidatus Curtissbacteria bacterium RBG_13_40_7</name>
    <dbReference type="NCBI Taxonomy" id="1797706"/>
    <lineage>
        <taxon>Bacteria</taxon>
        <taxon>Candidatus Curtissiibacteriota</taxon>
    </lineage>
</organism>
<name>A0A1F5FVL5_9BACT</name>
<sequence>MEFLRSRFDHEEPDFTPDISDMLLELRLKQIREKHGAHLGIFLLYDRFARRDWSDPETGFDLHRGECFLDVNLWLDTSATRDEIEDSLKGLAYYVNEDPDLKYVLGVTYEKLARLSLHYGFTLSEKPFPDFTSLMRKYYPKTPRGIAGKPMGKIMLVFQEREQFLRRFLPDYQPQEEVEFASSR</sequence>
<dbReference type="AlphaFoldDB" id="A0A1F5FVL5"/>
<evidence type="ECO:0000313" key="1">
    <source>
        <dbReference type="EMBL" id="OGD83632.1"/>
    </source>
</evidence>
<gene>
    <name evidence="1" type="ORF">A2165_03030</name>
</gene>
<dbReference type="EMBL" id="MFAU01000042">
    <property type="protein sequence ID" value="OGD83632.1"/>
    <property type="molecule type" value="Genomic_DNA"/>
</dbReference>
<accession>A0A1F5FVL5</accession>
<proteinExistence type="predicted"/>
<dbReference type="Proteomes" id="UP000179252">
    <property type="component" value="Unassembled WGS sequence"/>
</dbReference>
<evidence type="ECO:0000313" key="2">
    <source>
        <dbReference type="Proteomes" id="UP000179252"/>
    </source>
</evidence>
<protein>
    <submittedName>
        <fullName evidence="1">Uncharacterized protein</fullName>
    </submittedName>
</protein>
<reference evidence="1 2" key="1">
    <citation type="journal article" date="2016" name="Nat. Commun.">
        <title>Thousands of microbial genomes shed light on interconnected biogeochemical processes in an aquifer system.</title>
        <authorList>
            <person name="Anantharaman K."/>
            <person name="Brown C.T."/>
            <person name="Hug L.A."/>
            <person name="Sharon I."/>
            <person name="Castelle C.J."/>
            <person name="Probst A.J."/>
            <person name="Thomas B.C."/>
            <person name="Singh A."/>
            <person name="Wilkins M.J."/>
            <person name="Karaoz U."/>
            <person name="Brodie E.L."/>
            <person name="Williams K.H."/>
            <person name="Hubbard S.S."/>
            <person name="Banfield J.F."/>
        </authorList>
    </citation>
    <scope>NUCLEOTIDE SEQUENCE [LARGE SCALE GENOMIC DNA]</scope>
</reference>
<comment type="caution">
    <text evidence="1">The sequence shown here is derived from an EMBL/GenBank/DDBJ whole genome shotgun (WGS) entry which is preliminary data.</text>
</comment>